<dbReference type="AlphaFoldDB" id="A0A7H1MER0"/>
<dbReference type="PANTHER" id="PTHR23100:SF0">
    <property type="entry name" value="ARGININE BIOSYNTHESIS BIFUNCTIONAL PROTEIN ARGJ, MITOCHONDRIAL"/>
    <property type="match status" value="1"/>
</dbReference>
<evidence type="ECO:0000256" key="1">
    <source>
        <dbReference type="ARBA" id="ARBA00011475"/>
    </source>
</evidence>
<accession>A0A7H1MER0</accession>
<keyword evidence="2" id="KW-0055">Arginine biosynthesis</keyword>
<dbReference type="Gene3D" id="3.60.70.12">
    <property type="entry name" value="L-amino peptidase D-ALA esterase/amidase"/>
    <property type="match status" value="1"/>
</dbReference>
<sequence>MTTDTVPKAAGREGRVGNRHTVRVAGIAKGSGMICPDMATMLGFIVCDAKVSQPVLQMLTQEIADLSFNAITVDGDTSTNDSFVVVAAGKNGQNEIDNIADPRYDQLKALLAGLALDPAQTIVRNEEGAAKFITIRWKTPPAAPKPAKRPMPLPTRRW</sequence>
<feature type="binding site" evidence="2">
    <location>
        <position position="2"/>
    </location>
    <ligand>
        <name>substrate</name>
    </ligand>
</feature>
<keyword evidence="2" id="KW-0808">Transferase</keyword>
<evidence type="ECO:0000256" key="2">
    <source>
        <dbReference type="HAMAP-Rule" id="MF_01106"/>
    </source>
</evidence>
<organism evidence="3 4">
    <name type="scientific">Neisseria musculi</name>
    <dbReference type="NCBI Taxonomy" id="1815583"/>
    <lineage>
        <taxon>Bacteria</taxon>
        <taxon>Pseudomonadati</taxon>
        <taxon>Pseudomonadota</taxon>
        <taxon>Betaproteobacteria</taxon>
        <taxon>Neisseriales</taxon>
        <taxon>Neisseriaceae</taxon>
        <taxon>Neisseria</taxon>
    </lineage>
</organism>
<comment type="subcellular location">
    <subcellularLocation>
        <location evidence="2">Cytoplasm</location>
    </subcellularLocation>
</comment>
<feature type="binding site" evidence="2">
    <location>
        <position position="29"/>
    </location>
    <ligand>
        <name>substrate</name>
    </ligand>
</feature>
<keyword evidence="4" id="KW-1185">Reference proteome</keyword>
<proteinExistence type="inferred from homology"/>
<dbReference type="GO" id="GO:0006592">
    <property type="term" value="P:ornithine biosynthetic process"/>
    <property type="evidence" value="ECO:0007669"/>
    <property type="project" value="TreeGrafter"/>
</dbReference>
<reference evidence="3" key="1">
    <citation type="submission" date="2024-06" db="EMBL/GenBank/DDBJ databases">
        <title>Complete Genome Sequence of mouse commensal type strain Neisseria musculi.</title>
        <authorList>
            <person name="Thapa E."/>
            <person name="Aluvathingal J."/>
            <person name="Nadendla S."/>
            <person name="Mehta A."/>
            <person name="Tettelin H."/>
            <person name="Weyand N.J."/>
        </authorList>
    </citation>
    <scope>NUCLEOTIDE SEQUENCE</scope>
    <source>
        <strain evidence="3">NW831</strain>
    </source>
</reference>
<comment type="pathway">
    <text evidence="2">Amino-acid biosynthesis; L-arginine biosynthesis; L-ornithine and N-acetyl-L-glutamate from L-glutamate and N(2)-acetyl-L-ornithine (cyclic): step 1/1.</text>
</comment>
<dbReference type="KEGG" id="nmus:H7A79_0269"/>
<comment type="similarity">
    <text evidence="2">Belongs to the ArgJ family.</text>
</comment>
<dbReference type="EC" id="2.3.1.35" evidence="2"/>
<dbReference type="InterPro" id="IPR016117">
    <property type="entry name" value="ArgJ-like_dom_sf"/>
</dbReference>
<dbReference type="UniPathway" id="UPA00068">
    <property type="reaction ID" value="UER00106"/>
</dbReference>
<feature type="active site" description="Nucleophile" evidence="2">
    <location>
        <position position="40"/>
    </location>
</feature>
<dbReference type="HAMAP" id="MF_01106">
    <property type="entry name" value="ArgJ"/>
    <property type="match status" value="1"/>
</dbReference>
<comment type="caution">
    <text evidence="2">Lacks conserved residue(s) required for the propagation of feature annotation.</text>
</comment>
<dbReference type="PANTHER" id="PTHR23100">
    <property type="entry name" value="ARGININE BIOSYNTHESIS BIFUNCTIONAL PROTEIN ARGJ"/>
    <property type="match status" value="1"/>
</dbReference>
<comment type="subunit">
    <text evidence="1 2">Heterotetramer of two alpha and two beta chains.</text>
</comment>
<dbReference type="InterPro" id="IPR002813">
    <property type="entry name" value="Arg_biosynth_ArgJ"/>
</dbReference>
<keyword evidence="2" id="KW-0012">Acyltransferase</keyword>
<feature type="binding site" evidence="2">
    <location>
        <position position="127"/>
    </location>
    <ligand>
        <name>substrate</name>
    </ligand>
</feature>
<dbReference type="Pfam" id="PF01960">
    <property type="entry name" value="ArgJ"/>
    <property type="match status" value="1"/>
</dbReference>
<feature type="chain" id="PRO_5029070533" description="Arginine biosynthesis bifunctional protein ArgJ beta chain" evidence="2">
    <location>
        <begin position="40"/>
        <end position="158"/>
    </location>
</feature>
<keyword evidence="2" id="KW-0511">Multifunctional enzyme</keyword>
<feature type="binding site" evidence="2">
    <location>
        <position position="40"/>
    </location>
    <ligand>
        <name>substrate</name>
    </ligand>
</feature>
<dbReference type="EMBL" id="CP060414">
    <property type="protein sequence ID" value="QNT60125.1"/>
    <property type="molecule type" value="Genomic_DNA"/>
</dbReference>
<dbReference type="EC" id="2.3.1.1" evidence="2"/>
<evidence type="ECO:0000313" key="4">
    <source>
        <dbReference type="Proteomes" id="UP000516412"/>
    </source>
</evidence>
<protein>
    <recommendedName>
        <fullName evidence="2">Arginine biosynthesis bifunctional protein ArgJ</fullName>
    </recommendedName>
    <domain>
        <recommendedName>
            <fullName evidence="2">Glutamate N-acetyltransferase</fullName>
            <ecNumber evidence="2">2.3.1.35</ecNumber>
        </recommendedName>
        <alternativeName>
            <fullName evidence="2">Ornithine acetyltransferase</fullName>
            <shortName evidence="2">OATase</shortName>
        </alternativeName>
        <alternativeName>
            <fullName evidence="2">Ornithine transacetylase</fullName>
        </alternativeName>
    </domain>
    <domain>
        <recommendedName>
            <fullName evidence="2">Amino-acid acetyltransferase</fullName>
            <ecNumber evidence="2">2.3.1.1</ecNumber>
        </recommendedName>
        <alternativeName>
            <fullName evidence="2">N-acetylglutamate synthase</fullName>
            <shortName evidence="2">AGSase</shortName>
        </alternativeName>
    </domain>
    <component>
        <recommendedName>
            <fullName evidence="2">Arginine biosynthesis bifunctional protein ArgJ alpha chain</fullName>
        </recommendedName>
    </component>
    <component>
        <recommendedName>
            <fullName evidence="2">Arginine biosynthesis bifunctional protein ArgJ beta chain</fullName>
        </recommendedName>
    </component>
</protein>
<keyword evidence="2" id="KW-0028">Amino-acid biosynthesis</keyword>
<dbReference type="GO" id="GO:0005737">
    <property type="term" value="C:cytoplasm"/>
    <property type="evidence" value="ECO:0007669"/>
    <property type="project" value="UniProtKB-SubCell"/>
</dbReference>
<evidence type="ECO:0000313" key="3">
    <source>
        <dbReference type="EMBL" id="QNT60125.1"/>
    </source>
</evidence>
<comment type="pathway">
    <text evidence="2">Amino-acid biosynthesis; L-arginine biosynthesis; N(2)-acetyl-L-ornithine from L-glutamate: step 1/4.</text>
</comment>
<dbReference type="GO" id="GO:0004358">
    <property type="term" value="F:L-glutamate N-acetyltransferase activity, acting on acetyl-L-ornithine as donor"/>
    <property type="evidence" value="ECO:0007669"/>
    <property type="project" value="UniProtKB-UniRule"/>
</dbReference>
<comment type="catalytic activity">
    <reaction evidence="2">
        <text>L-glutamate + acetyl-CoA = N-acetyl-L-glutamate + CoA + H(+)</text>
        <dbReference type="Rhea" id="RHEA:24292"/>
        <dbReference type="ChEBI" id="CHEBI:15378"/>
        <dbReference type="ChEBI" id="CHEBI:29985"/>
        <dbReference type="ChEBI" id="CHEBI:44337"/>
        <dbReference type="ChEBI" id="CHEBI:57287"/>
        <dbReference type="ChEBI" id="CHEBI:57288"/>
        <dbReference type="EC" id="2.3.1.1"/>
    </reaction>
</comment>
<keyword evidence="2" id="KW-0068">Autocatalytic cleavage</keyword>
<dbReference type="SUPFAM" id="SSF56266">
    <property type="entry name" value="DmpA/ArgJ-like"/>
    <property type="match status" value="1"/>
</dbReference>
<dbReference type="Proteomes" id="UP000516412">
    <property type="component" value="Chromosome"/>
</dbReference>
<gene>
    <name evidence="2" type="primary">argJ</name>
    <name evidence="3" type="ORF">H7A79_0269</name>
</gene>
<dbReference type="GO" id="GO:0004042">
    <property type="term" value="F:L-glutamate N-acetyltransferase activity"/>
    <property type="evidence" value="ECO:0007669"/>
    <property type="project" value="UniProtKB-UniRule"/>
</dbReference>
<comment type="catalytic activity">
    <reaction evidence="2">
        <text>N(2)-acetyl-L-ornithine + L-glutamate = N-acetyl-L-glutamate + L-ornithine</text>
        <dbReference type="Rhea" id="RHEA:15349"/>
        <dbReference type="ChEBI" id="CHEBI:29985"/>
        <dbReference type="ChEBI" id="CHEBI:44337"/>
        <dbReference type="ChEBI" id="CHEBI:46911"/>
        <dbReference type="ChEBI" id="CHEBI:57805"/>
        <dbReference type="EC" id="2.3.1.35"/>
    </reaction>
</comment>
<keyword evidence="2" id="KW-0963">Cytoplasm</keyword>
<feature type="chain" id="PRO_5029070532" description="Arginine biosynthesis bifunctional protein ArgJ alpha chain" evidence="2">
    <location>
        <begin position="1"/>
        <end position="39"/>
    </location>
</feature>
<dbReference type="GO" id="GO:0006526">
    <property type="term" value="P:L-arginine biosynthetic process"/>
    <property type="evidence" value="ECO:0007669"/>
    <property type="project" value="UniProtKB-UniRule"/>
</dbReference>
<feature type="site" description="Cleavage; by autolysis" evidence="2">
    <location>
        <begin position="39"/>
        <end position="40"/>
    </location>
</feature>
<comment type="function">
    <text evidence="2">Catalyzes two activities which are involved in the cyclic version of arginine biosynthesis: the synthesis of N-acetylglutamate from glutamate and acetyl-CoA as the acetyl donor, and of ornithine by transacetylation between N(2)-acetylornithine and glutamate.</text>
</comment>
<name>A0A7H1MER0_9NEIS</name>